<organism evidence="2 3">
    <name type="scientific">Ixodes scapularis</name>
    <name type="common">Black-legged tick</name>
    <name type="synonym">Deer tick</name>
    <dbReference type="NCBI Taxonomy" id="6945"/>
    <lineage>
        <taxon>Eukaryota</taxon>
        <taxon>Metazoa</taxon>
        <taxon>Ecdysozoa</taxon>
        <taxon>Arthropoda</taxon>
        <taxon>Chelicerata</taxon>
        <taxon>Arachnida</taxon>
        <taxon>Acari</taxon>
        <taxon>Parasitiformes</taxon>
        <taxon>Ixodida</taxon>
        <taxon>Ixodoidea</taxon>
        <taxon>Ixodidae</taxon>
        <taxon>Ixodinae</taxon>
        <taxon>Ixodes</taxon>
    </lineage>
</organism>
<sequence length="223" mass="21471">GFSGLQGGALTGDEAPAAAEGVGPAPEGEPPEGGGTGGRVRGSRPHPPPGHYQDGAHGGRGAAHSPGSGGAPCQPAPEARDGRGPGWGPSKRLAGTRRGQTPSRGPGALRGVEGGPLGLEGADGPSPEGGGGGQGKGLLRPGRRLQRGGQDGAPPGRKRWQVRRRAAETPGKCPPRGAAGARPPGAVPGGTSPRGAASAAAAAAGTPPRRGTTSPPTPACPRV</sequence>
<evidence type="ECO:0000313" key="2">
    <source>
        <dbReference type="EnsemblMetazoa" id="ISCW016508-PA"/>
    </source>
</evidence>
<feature type="region of interest" description="Disordered" evidence="1">
    <location>
        <begin position="1"/>
        <end position="223"/>
    </location>
</feature>
<dbReference type="AlphaFoldDB" id="A0A1S4LMZ1"/>
<dbReference type="EMBL" id="ABJB010340419">
    <property type="status" value="NOT_ANNOTATED_CDS"/>
    <property type="molecule type" value="Genomic_DNA"/>
</dbReference>
<reference evidence="3" key="1">
    <citation type="submission" date="2008-03" db="EMBL/GenBank/DDBJ databases">
        <title>Annotation of Ixodes scapularis.</title>
        <authorList>
            <consortium name="Ixodes scapularis Genome Project Consortium"/>
            <person name="Caler E."/>
            <person name="Hannick L.I."/>
            <person name="Bidwell S."/>
            <person name="Joardar V."/>
            <person name="Thiagarajan M."/>
            <person name="Amedeo P."/>
            <person name="Galinsky K.J."/>
            <person name="Schobel S."/>
            <person name="Inman J."/>
            <person name="Hostetler J."/>
            <person name="Miller J."/>
            <person name="Hammond M."/>
            <person name="Megy K."/>
            <person name="Lawson D."/>
            <person name="Kodira C."/>
            <person name="Sutton G."/>
            <person name="Meyer J."/>
            <person name="Hill C.A."/>
            <person name="Birren B."/>
            <person name="Nene V."/>
            <person name="Collins F."/>
            <person name="Alarcon-Chaidez F."/>
            <person name="Wikel S."/>
            <person name="Strausberg R."/>
        </authorList>
    </citation>
    <scope>NUCLEOTIDE SEQUENCE [LARGE SCALE GENOMIC DNA]</scope>
    <source>
        <strain evidence="3">Wikel</strain>
    </source>
</reference>
<feature type="compositionally biased region" description="Gly residues" evidence="1">
    <location>
        <begin position="1"/>
        <end position="10"/>
    </location>
</feature>
<proteinExistence type="predicted"/>
<dbReference type="EnsemblMetazoa" id="ISCW016508-RA">
    <property type="protein sequence ID" value="ISCW016508-PA"/>
    <property type="gene ID" value="ISCW016508"/>
</dbReference>
<protein>
    <submittedName>
        <fullName evidence="2">Uncharacterized protein</fullName>
    </submittedName>
</protein>
<name>A0A1S4LMZ1_IXOSC</name>
<dbReference type="EMBL" id="ABJB010145035">
    <property type="status" value="NOT_ANNOTATED_CDS"/>
    <property type="molecule type" value="Genomic_DNA"/>
</dbReference>
<dbReference type="EMBL" id="ABJB010500644">
    <property type="status" value="NOT_ANNOTATED_CDS"/>
    <property type="molecule type" value="Genomic_DNA"/>
</dbReference>
<dbReference type="VEuPathDB" id="VectorBase:ISCW016508"/>
<feature type="compositionally biased region" description="Low complexity" evidence="1">
    <location>
        <begin position="12"/>
        <end position="26"/>
    </location>
</feature>
<dbReference type="Proteomes" id="UP000001555">
    <property type="component" value="Unassembled WGS sequence"/>
</dbReference>
<accession>A0A1S4LMZ1</accession>
<feature type="compositionally biased region" description="Low complexity" evidence="1">
    <location>
        <begin position="170"/>
        <end position="214"/>
    </location>
</feature>
<dbReference type="InParanoid" id="A0A1S4LMZ1"/>
<keyword evidence="3" id="KW-1185">Reference proteome</keyword>
<feature type="compositionally biased region" description="Gly residues" evidence="1">
    <location>
        <begin position="127"/>
        <end position="136"/>
    </location>
</feature>
<reference evidence="2" key="2">
    <citation type="submission" date="2020-05" db="UniProtKB">
        <authorList>
            <consortium name="EnsemblMetazoa"/>
        </authorList>
    </citation>
    <scope>IDENTIFICATION</scope>
    <source>
        <strain evidence="2">wikel</strain>
    </source>
</reference>
<feature type="compositionally biased region" description="Gly residues" evidence="1">
    <location>
        <begin position="31"/>
        <end position="40"/>
    </location>
</feature>
<evidence type="ECO:0000313" key="3">
    <source>
        <dbReference type="Proteomes" id="UP000001555"/>
    </source>
</evidence>
<evidence type="ECO:0000256" key="1">
    <source>
        <dbReference type="SAM" id="MobiDB-lite"/>
    </source>
</evidence>